<name>A0AAV5QJ61_9ASCO</name>
<feature type="transmembrane region" description="Helical" evidence="8">
    <location>
        <begin position="453"/>
        <end position="473"/>
    </location>
</feature>
<evidence type="ECO:0000256" key="5">
    <source>
        <dbReference type="ARBA" id="ARBA00023136"/>
    </source>
</evidence>
<evidence type="ECO:0000256" key="1">
    <source>
        <dbReference type="ARBA" id="ARBA00004141"/>
    </source>
</evidence>
<comment type="subcellular location">
    <subcellularLocation>
        <location evidence="1">Membrane</location>
        <topology evidence="1">Multi-pass membrane protein</topology>
    </subcellularLocation>
</comment>
<feature type="transmembrane region" description="Helical" evidence="8">
    <location>
        <begin position="272"/>
        <end position="294"/>
    </location>
</feature>
<dbReference type="InterPro" id="IPR011701">
    <property type="entry name" value="MFS"/>
</dbReference>
<feature type="transmembrane region" description="Helical" evidence="8">
    <location>
        <begin position="485"/>
        <end position="507"/>
    </location>
</feature>
<sequence length="590" mass="67749">MTLKESLGRLKWGIFPVRRIVDEDLDYNYEEEDTVSEKGSFSEEVEKSPEADSFEYRDEANRSWWRFFDEWEYRAPRGDKPVNGRIPAKWYHWFDPNDTPAERKLVMKLDILLTFYSMMAYWVKYLDQSNLNNAYVAGLKQGVGMKGNDLVDTQVMFNIGNIIFQIPFMYVLVALPLNYVLPGLDLIWSILTIVTAFVTDVPGLKAIRFFIGACESGNYLAYQFLFGAFYTHNISIRSMCYYLGQYLGILTSGLLSGAIVRNYSGVHGLDAWQWIFIFDGIISLIVGFIGIYMLPGTPDNCYSIWLSDDEIRLLRRKLKRNHTAGSPTNHVSSFFDAKLWKEIFSSWHIYVLSLWNILCWCNSNGASGAYILWLKSLTKVDSLTGKVVAKFGAGELQDYTALTPGLGLLWLMVICAGADFFKCRWGAIVVSQIFNVTGNIILAVWNVPEGAKWFAWCLQYFGWAMAPVLYSWQNDICRRDSRKRVVVLVTMNILAQSTTVWTSVLVWKTVEAPRYLKGYSFTATAGFLLSVWTFVVLWLYKKQERKYSKQNGIVLYNSKTDPDFLVNLEKKSEEKVVSIDKVTVPEKLEK</sequence>
<dbReference type="GO" id="GO:0022857">
    <property type="term" value="F:transmembrane transporter activity"/>
    <property type="evidence" value="ECO:0007669"/>
    <property type="project" value="InterPro"/>
</dbReference>
<evidence type="ECO:0000313" key="10">
    <source>
        <dbReference type="Proteomes" id="UP001360560"/>
    </source>
</evidence>
<feature type="transmembrane region" description="Helical" evidence="8">
    <location>
        <begin position="399"/>
        <end position="418"/>
    </location>
</feature>
<keyword evidence="5 8" id="KW-0472">Membrane</keyword>
<feature type="transmembrane region" description="Helical" evidence="8">
    <location>
        <begin position="240"/>
        <end position="260"/>
    </location>
</feature>
<dbReference type="Pfam" id="PF07690">
    <property type="entry name" value="MFS_1"/>
    <property type="match status" value="1"/>
</dbReference>
<evidence type="ECO:0000256" key="8">
    <source>
        <dbReference type="SAM" id="Phobius"/>
    </source>
</evidence>
<accession>A0AAV5QJ61</accession>
<evidence type="ECO:0008006" key="11">
    <source>
        <dbReference type="Google" id="ProtNLM"/>
    </source>
</evidence>
<dbReference type="SUPFAM" id="SSF103473">
    <property type="entry name" value="MFS general substrate transporter"/>
    <property type="match status" value="1"/>
</dbReference>
<keyword evidence="2" id="KW-0813">Transport</keyword>
<keyword evidence="10" id="KW-1185">Reference proteome</keyword>
<evidence type="ECO:0000256" key="3">
    <source>
        <dbReference type="ARBA" id="ARBA00022692"/>
    </source>
</evidence>
<dbReference type="RefSeq" id="XP_064851878.1">
    <property type="nucleotide sequence ID" value="XM_064995806.1"/>
</dbReference>
<feature type="compositionally biased region" description="Basic and acidic residues" evidence="7">
    <location>
        <begin position="40"/>
        <end position="54"/>
    </location>
</feature>
<gene>
    <name evidence="9" type="ORF">DASC09_022030</name>
</gene>
<dbReference type="PANTHER" id="PTHR43791">
    <property type="entry name" value="PERMEASE-RELATED"/>
    <property type="match status" value="1"/>
</dbReference>
<comment type="caution">
    <text evidence="9">The sequence shown here is derived from an EMBL/GenBank/DDBJ whole genome shotgun (WGS) entry which is preliminary data.</text>
</comment>
<dbReference type="GeneID" id="90072857"/>
<proteinExistence type="inferred from homology"/>
<evidence type="ECO:0000256" key="2">
    <source>
        <dbReference type="ARBA" id="ARBA00022448"/>
    </source>
</evidence>
<dbReference type="PANTHER" id="PTHR43791:SF15">
    <property type="entry name" value="TRANSPORTER SEO1-RELATED"/>
    <property type="match status" value="1"/>
</dbReference>
<evidence type="ECO:0000256" key="7">
    <source>
        <dbReference type="SAM" id="MobiDB-lite"/>
    </source>
</evidence>
<dbReference type="AlphaFoldDB" id="A0AAV5QJ61"/>
<reference evidence="9 10" key="1">
    <citation type="journal article" date="2023" name="Elife">
        <title>Identification of key yeast species and microbe-microbe interactions impacting larval growth of Drosophila in the wild.</title>
        <authorList>
            <person name="Mure A."/>
            <person name="Sugiura Y."/>
            <person name="Maeda R."/>
            <person name="Honda K."/>
            <person name="Sakurai N."/>
            <person name="Takahashi Y."/>
            <person name="Watada M."/>
            <person name="Katoh T."/>
            <person name="Gotoh A."/>
            <person name="Gotoh Y."/>
            <person name="Taniguchi I."/>
            <person name="Nakamura K."/>
            <person name="Hayashi T."/>
            <person name="Katayama T."/>
            <person name="Uemura T."/>
            <person name="Hattori Y."/>
        </authorList>
    </citation>
    <scope>NUCLEOTIDE SEQUENCE [LARGE SCALE GENOMIC DNA]</scope>
    <source>
        <strain evidence="9 10">SC-9</strain>
    </source>
</reference>
<dbReference type="FunFam" id="1.20.1250.20:FF:000065">
    <property type="entry name" value="Putative MFS pantothenate transporter"/>
    <property type="match status" value="1"/>
</dbReference>
<feature type="transmembrane region" description="Helical" evidence="8">
    <location>
        <begin position="519"/>
        <end position="540"/>
    </location>
</feature>
<feature type="transmembrane region" description="Helical" evidence="8">
    <location>
        <begin position="155"/>
        <end position="173"/>
    </location>
</feature>
<evidence type="ECO:0000256" key="6">
    <source>
        <dbReference type="ARBA" id="ARBA00037968"/>
    </source>
</evidence>
<dbReference type="InterPro" id="IPR036259">
    <property type="entry name" value="MFS_trans_sf"/>
</dbReference>
<dbReference type="GO" id="GO:0016020">
    <property type="term" value="C:membrane"/>
    <property type="evidence" value="ECO:0007669"/>
    <property type="project" value="UniProtKB-SubCell"/>
</dbReference>
<dbReference type="Proteomes" id="UP001360560">
    <property type="component" value="Unassembled WGS sequence"/>
</dbReference>
<evidence type="ECO:0000256" key="4">
    <source>
        <dbReference type="ARBA" id="ARBA00022989"/>
    </source>
</evidence>
<keyword evidence="4 8" id="KW-1133">Transmembrane helix</keyword>
<keyword evidence="3 8" id="KW-0812">Transmembrane</keyword>
<organism evidence="9 10">
    <name type="scientific">Saccharomycopsis crataegensis</name>
    <dbReference type="NCBI Taxonomy" id="43959"/>
    <lineage>
        <taxon>Eukaryota</taxon>
        <taxon>Fungi</taxon>
        <taxon>Dikarya</taxon>
        <taxon>Ascomycota</taxon>
        <taxon>Saccharomycotina</taxon>
        <taxon>Saccharomycetes</taxon>
        <taxon>Saccharomycopsidaceae</taxon>
        <taxon>Saccharomycopsis</taxon>
    </lineage>
</organism>
<dbReference type="Gene3D" id="1.20.1250.20">
    <property type="entry name" value="MFS general substrate transporter like domains"/>
    <property type="match status" value="1"/>
</dbReference>
<feature type="transmembrane region" description="Helical" evidence="8">
    <location>
        <begin position="349"/>
        <end position="373"/>
    </location>
</feature>
<protein>
    <recommendedName>
        <fullName evidence="11">Transporter SEO1</fullName>
    </recommendedName>
</protein>
<evidence type="ECO:0000313" key="9">
    <source>
        <dbReference type="EMBL" id="GMM34878.1"/>
    </source>
</evidence>
<comment type="similarity">
    <text evidence="6">Belongs to the major facilitator superfamily. Allantoate permease family.</text>
</comment>
<dbReference type="EMBL" id="BTFZ01000004">
    <property type="protein sequence ID" value="GMM34878.1"/>
    <property type="molecule type" value="Genomic_DNA"/>
</dbReference>
<feature type="transmembrane region" description="Helical" evidence="8">
    <location>
        <begin position="425"/>
        <end position="447"/>
    </location>
</feature>
<feature type="region of interest" description="Disordered" evidence="7">
    <location>
        <begin position="34"/>
        <end position="54"/>
    </location>
</feature>
<feature type="transmembrane region" description="Helical" evidence="8">
    <location>
        <begin position="179"/>
        <end position="198"/>
    </location>
</feature>